<gene>
    <name evidence="6" type="ORF">D9619_002221</name>
</gene>
<comment type="subcellular location">
    <subcellularLocation>
        <location evidence="1">Membrane</location>
        <topology evidence="1">Multi-pass membrane protein</topology>
    </subcellularLocation>
</comment>
<protein>
    <submittedName>
        <fullName evidence="6">Uncharacterized protein</fullName>
    </submittedName>
</protein>
<dbReference type="PANTHER" id="PTHR31465:SF9">
    <property type="entry name" value="SPHINGOID LONG-CHAIN BASE TRANSPORTER RSB1"/>
    <property type="match status" value="1"/>
</dbReference>
<dbReference type="GO" id="GO:0000324">
    <property type="term" value="C:fungal-type vacuole"/>
    <property type="evidence" value="ECO:0007669"/>
    <property type="project" value="TreeGrafter"/>
</dbReference>
<feature type="transmembrane region" description="Helical" evidence="5">
    <location>
        <begin position="23"/>
        <end position="45"/>
    </location>
</feature>
<feature type="transmembrane region" description="Helical" evidence="5">
    <location>
        <begin position="90"/>
        <end position="107"/>
    </location>
</feature>
<reference evidence="6 7" key="1">
    <citation type="journal article" date="2020" name="ISME J.">
        <title>Uncovering the hidden diversity of litter-decomposition mechanisms in mushroom-forming fungi.</title>
        <authorList>
            <person name="Floudas D."/>
            <person name="Bentzer J."/>
            <person name="Ahren D."/>
            <person name="Johansson T."/>
            <person name="Persson P."/>
            <person name="Tunlid A."/>
        </authorList>
    </citation>
    <scope>NUCLEOTIDE SEQUENCE [LARGE SCALE GENOMIC DNA]</scope>
    <source>
        <strain evidence="6 7">CBS 101986</strain>
    </source>
</reference>
<sequence length="312" mass="34574">MDAALHTAAIPRDYLTSGDENPYGYVPTHWIAILFLVLFGLSTAAHSGQAICYKLKIFVFAVICGIMEIIGWVGRVWSSRNPLNGTPFNMQLEMTIIGPTFLTVVYFKYFESLVNILGPSYSRIRPHLYHSFFLGCDILSLLLQVLGGSIATSGDSQEESSVGDWIMFVGIVIQFVSLTVYLILATEFFLRYYNDRPIKQQGDSEKSPESPSTGRGTLTPRLFALSGALIFGSLCLFIRCVYRAIEIGARFESRFSHTQVYFNVLEGTMIVLAMVTLNILHPGVLLLSLPHVVQISSPASANSDPEKPDRPS</sequence>
<comment type="caution">
    <text evidence="6">The sequence shown here is derived from an EMBL/GenBank/DDBJ whole genome shotgun (WGS) entry which is preliminary data.</text>
</comment>
<dbReference type="EMBL" id="JAACJJ010000028">
    <property type="protein sequence ID" value="KAF5322038.1"/>
    <property type="molecule type" value="Genomic_DNA"/>
</dbReference>
<keyword evidence="2 5" id="KW-0812">Transmembrane</keyword>
<dbReference type="PANTHER" id="PTHR31465">
    <property type="entry name" value="PROTEIN RTA1-RELATED"/>
    <property type="match status" value="1"/>
</dbReference>
<evidence type="ECO:0000256" key="1">
    <source>
        <dbReference type="ARBA" id="ARBA00004141"/>
    </source>
</evidence>
<keyword evidence="3 5" id="KW-1133">Transmembrane helix</keyword>
<feature type="transmembrane region" description="Helical" evidence="5">
    <location>
        <begin position="166"/>
        <end position="190"/>
    </location>
</feature>
<name>A0A8H5BFC1_9AGAR</name>
<proteinExistence type="predicted"/>
<feature type="transmembrane region" description="Helical" evidence="5">
    <location>
        <begin position="128"/>
        <end position="146"/>
    </location>
</feature>
<dbReference type="InterPro" id="IPR007568">
    <property type="entry name" value="RTA1"/>
</dbReference>
<evidence type="ECO:0000313" key="6">
    <source>
        <dbReference type="EMBL" id="KAF5322038.1"/>
    </source>
</evidence>
<accession>A0A8H5BFC1</accession>
<evidence type="ECO:0000313" key="7">
    <source>
        <dbReference type="Proteomes" id="UP000567179"/>
    </source>
</evidence>
<evidence type="ECO:0000256" key="3">
    <source>
        <dbReference type="ARBA" id="ARBA00022989"/>
    </source>
</evidence>
<evidence type="ECO:0000256" key="2">
    <source>
        <dbReference type="ARBA" id="ARBA00022692"/>
    </source>
</evidence>
<feature type="transmembrane region" description="Helical" evidence="5">
    <location>
        <begin position="222"/>
        <end position="245"/>
    </location>
</feature>
<dbReference type="Pfam" id="PF04479">
    <property type="entry name" value="RTA1"/>
    <property type="match status" value="1"/>
</dbReference>
<dbReference type="AlphaFoldDB" id="A0A8H5BFC1"/>
<evidence type="ECO:0000256" key="5">
    <source>
        <dbReference type="SAM" id="Phobius"/>
    </source>
</evidence>
<dbReference type="GO" id="GO:0005886">
    <property type="term" value="C:plasma membrane"/>
    <property type="evidence" value="ECO:0007669"/>
    <property type="project" value="TreeGrafter"/>
</dbReference>
<keyword evidence="7" id="KW-1185">Reference proteome</keyword>
<dbReference type="Proteomes" id="UP000567179">
    <property type="component" value="Unassembled WGS sequence"/>
</dbReference>
<keyword evidence="4 5" id="KW-0472">Membrane</keyword>
<feature type="transmembrane region" description="Helical" evidence="5">
    <location>
        <begin position="57"/>
        <end position="78"/>
    </location>
</feature>
<feature type="transmembrane region" description="Helical" evidence="5">
    <location>
        <begin position="260"/>
        <end position="280"/>
    </location>
</feature>
<evidence type="ECO:0000256" key="4">
    <source>
        <dbReference type="ARBA" id="ARBA00023136"/>
    </source>
</evidence>
<organism evidence="6 7">
    <name type="scientific">Psilocybe cf. subviscida</name>
    <dbReference type="NCBI Taxonomy" id="2480587"/>
    <lineage>
        <taxon>Eukaryota</taxon>
        <taxon>Fungi</taxon>
        <taxon>Dikarya</taxon>
        <taxon>Basidiomycota</taxon>
        <taxon>Agaricomycotina</taxon>
        <taxon>Agaricomycetes</taxon>
        <taxon>Agaricomycetidae</taxon>
        <taxon>Agaricales</taxon>
        <taxon>Agaricineae</taxon>
        <taxon>Strophariaceae</taxon>
        <taxon>Psilocybe</taxon>
    </lineage>
</organism>
<dbReference type="OrthoDB" id="3358017at2759"/>